<protein>
    <recommendedName>
        <fullName evidence="3">Replication protein P</fullName>
    </recommendedName>
</protein>
<dbReference type="GO" id="GO:0006270">
    <property type="term" value="P:DNA replication initiation"/>
    <property type="evidence" value="ECO:0007669"/>
    <property type="project" value="InterPro"/>
</dbReference>
<dbReference type="Proteomes" id="UP000464053">
    <property type="component" value="Chromosome"/>
</dbReference>
<dbReference type="KEGG" id="mint:C7M51_01599"/>
<dbReference type="Pfam" id="PF06992">
    <property type="entry name" value="Phage_lambda_P"/>
    <property type="match status" value="1"/>
</dbReference>
<dbReference type="EMBL" id="CP028271">
    <property type="protein sequence ID" value="QHM71313.1"/>
    <property type="molecule type" value="Genomic_DNA"/>
</dbReference>
<evidence type="ECO:0000313" key="2">
    <source>
        <dbReference type="Proteomes" id="UP000464053"/>
    </source>
</evidence>
<evidence type="ECO:0000313" key="1">
    <source>
        <dbReference type="EMBL" id="QHM71313.1"/>
    </source>
</evidence>
<keyword evidence="2" id="KW-1185">Reference proteome</keyword>
<dbReference type="OrthoDB" id="5675790at2"/>
<reference evidence="1 2" key="1">
    <citation type="submission" date="2018-03" db="EMBL/GenBank/DDBJ databases">
        <title>Pantoea intestinalis SRCM103226 isolated form the mealworm.</title>
        <authorList>
            <person name="Jeong D.-Y."/>
            <person name="Kim J.W."/>
        </authorList>
    </citation>
    <scope>NUCLEOTIDE SEQUENCE [LARGE SCALE GENOMIC DNA]</scope>
    <source>
        <strain evidence="1 2">SRCM103226</strain>
    </source>
</reference>
<gene>
    <name evidence="1" type="ORF">C7M51_01599</name>
</gene>
<dbReference type="RefSeq" id="WP_160621312.1">
    <property type="nucleotide sequence ID" value="NZ_CP028271.1"/>
</dbReference>
<organism evidence="1 2">
    <name type="scientific">Mixta intestinalis</name>
    <dbReference type="NCBI Taxonomy" id="1615494"/>
    <lineage>
        <taxon>Bacteria</taxon>
        <taxon>Pseudomonadati</taxon>
        <taxon>Pseudomonadota</taxon>
        <taxon>Gammaproteobacteria</taxon>
        <taxon>Enterobacterales</taxon>
        <taxon>Erwiniaceae</taxon>
        <taxon>Mixta</taxon>
    </lineage>
</organism>
<accession>A0A6P1PY83</accession>
<name>A0A6P1PY83_9GAMM</name>
<dbReference type="InterPro" id="IPR009731">
    <property type="entry name" value="P-like"/>
</dbReference>
<proteinExistence type="predicted"/>
<evidence type="ECO:0008006" key="3">
    <source>
        <dbReference type="Google" id="ProtNLM"/>
    </source>
</evidence>
<dbReference type="AlphaFoldDB" id="A0A6P1PY83"/>
<sequence length="239" mass="26126">MTARLMQAIANRDSATLAHIAGNAPAQTYSTAGVVNREAERLVDALFRQLKQVFPAASATNLRTEADEAAAKKQWIAAFAENGIRSREQLSAGMKVARASASPFWPSPGQFVTWCRDGAAVAAGLPAADELVAMVHAYCARRGYYDAPEAYPWTNPAHYWLVTGLYSDMRANNWTDAELAAHAKTELARMAARISSGEKIPEPAPMIEKPKHQPVSPARGREIIAELRRNVLNKSRKNI</sequence>